<dbReference type="GO" id="GO:0004757">
    <property type="term" value="F:sepiapterin reductase (NADP+) activity"/>
    <property type="evidence" value="ECO:0007669"/>
    <property type="project" value="TreeGrafter"/>
</dbReference>
<dbReference type="PANTHER" id="PTHR44085:SF2">
    <property type="entry name" value="SEPIAPTERIN REDUCTASE"/>
    <property type="match status" value="1"/>
</dbReference>
<dbReference type="OrthoDB" id="153074at2759"/>
<dbReference type="STRING" id="796925.A0A137PB95"/>
<reference evidence="5 6" key="1">
    <citation type="journal article" date="2015" name="Genome Biol. Evol.">
        <title>Phylogenomic analyses indicate that early fungi evolved digesting cell walls of algal ancestors of land plants.</title>
        <authorList>
            <person name="Chang Y."/>
            <person name="Wang S."/>
            <person name="Sekimoto S."/>
            <person name="Aerts A.L."/>
            <person name="Choi C."/>
            <person name="Clum A."/>
            <person name="LaButti K.M."/>
            <person name="Lindquist E.A."/>
            <person name="Yee Ngan C."/>
            <person name="Ohm R.A."/>
            <person name="Salamov A.A."/>
            <person name="Grigoriev I.V."/>
            <person name="Spatafora J.W."/>
            <person name="Berbee M.L."/>
        </authorList>
    </citation>
    <scope>NUCLEOTIDE SEQUENCE [LARGE SCALE GENOMIC DNA]</scope>
    <source>
        <strain evidence="5 6">NRRL 28638</strain>
    </source>
</reference>
<name>A0A137PB95_CONC2</name>
<proteinExistence type="predicted"/>
<organism evidence="5 6">
    <name type="scientific">Conidiobolus coronatus (strain ATCC 28846 / CBS 209.66 / NRRL 28638)</name>
    <name type="common">Delacroixia coronata</name>
    <dbReference type="NCBI Taxonomy" id="796925"/>
    <lineage>
        <taxon>Eukaryota</taxon>
        <taxon>Fungi</taxon>
        <taxon>Fungi incertae sedis</taxon>
        <taxon>Zoopagomycota</taxon>
        <taxon>Entomophthoromycotina</taxon>
        <taxon>Entomophthoromycetes</taxon>
        <taxon>Entomophthorales</taxon>
        <taxon>Ancylistaceae</taxon>
        <taxon>Conidiobolus</taxon>
    </lineage>
</organism>
<dbReference type="InterPro" id="IPR051721">
    <property type="entry name" value="Biopterin_syn/organic_redct"/>
</dbReference>
<evidence type="ECO:0000256" key="1">
    <source>
        <dbReference type="ARBA" id="ARBA00004496"/>
    </source>
</evidence>
<evidence type="ECO:0000256" key="4">
    <source>
        <dbReference type="ARBA" id="ARBA00023002"/>
    </source>
</evidence>
<evidence type="ECO:0000256" key="3">
    <source>
        <dbReference type="ARBA" id="ARBA00022857"/>
    </source>
</evidence>
<dbReference type="SUPFAM" id="SSF51735">
    <property type="entry name" value="NAD(P)-binding Rossmann-fold domains"/>
    <property type="match status" value="1"/>
</dbReference>
<keyword evidence="3" id="KW-0521">NADP</keyword>
<dbReference type="GO" id="GO:0006729">
    <property type="term" value="P:tetrahydrobiopterin biosynthetic process"/>
    <property type="evidence" value="ECO:0007669"/>
    <property type="project" value="TreeGrafter"/>
</dbReference>
<dbReference type="GO" id="GO:0005737">
    <property type="term" value="C:cytoplasm"/>
    <property type="evidence" value="ECO:0007669"/>
    <property type="project" value="UniProtKB-SubCell"/>
</dbReference>
<keyword evidence="4" id="KW-0560">Oxidoreductase</keyword>
<accession>A0A137PB95</accession>
<dbReference type="InterPro" id="IPR036291">
    <property type="entry name" value="NAD(P)-bd_dom_sf"/>
</dbReference>
<protein>
    <submittedName>
        <fullName evidence="5">Sepiapterin reductase</fullName>
    </submittedName>
</protein>
<dbReference type="Pfam" id="PF00106">
    <property type="entry name" value="adh_short"/>
    <property type="match status" value="1"/>
</dbReference>
<dbReference type="PANTHER" id="PTHR44085">
    <property type="entry name" value="SEPIAPTERIN REDUCTASE"/>
    <property type="match status" value="1"/>
</dbReference>
<dbReference type="InterPro" id="IPR002347">
    <property type="entry name" value="SDR_fam"/>
</dbReference>
<dbReference type="AlphaFoldDB" id="A0A137PB95"/>
<gene>
    <name evidence="5" type="ORF">CONCODRAFT_4917</name>
</gene>
<keyword evidence="6" id="KW-1185">Reference proteome</keyword>
<evidence type="ECO:0000256" key="2">
    <source>
        <dbReference type="ARBA" id="ARBA00022490"/>
    </source>
</evidence>
<dbReference type="EMBL" id="KQ964456">
    <property type="protein sequence ID" value="KXN72278.1"/>
    <property type="molecule type" value="Genomic_DNA"/>
</dbReference>
<evidence type="ECO:0000313" key="5">
    <source>
        <dbReference type="EMBL" id="KXN72278.1"/>
    </source>
</evidence>
<sequence>MSTHHLVIVSGSNKGFGKSIAKSYVKQLLKNPSHFIDLILLGRNEEQLTNAKTEIQTQLGNFGRVHSVNNVELSNIKDLKTKFEEISELIKKSTQTEEHLKASNKNLALFNNAGSLGDISSKAISFTMEQVQEYSNTNLTSLWGLVAEFEKWRSFGQFTKSSLVNTSSLCAVQTFSYLSLYCTFKYARNALMEIVAKEHPDIQVLNYAPGPLNNEMQSDFRTILGDGEMRKVYQKLHDEVKQNQLVDMEISSDKLIDLIWNDKFKSGSHIDFYDN</sequence>
<evidence type="ECO:0000313" key="6">
    <source>
        <dbReference type="Proteomes" id="UP000070444"/>
    </source>
</evidence>
<dbReference type="PRINTS" id="PR00081">
    <property type="entry name" value="GDHRDH"/>
</dbReference>
<dbReference type="Proteomes" id="UP000070444">
    <property type="component" value="Unassembled WGS sequence"/>
</dbReference>
<dbReference type="Gene3D" id="3.40.50.720">
    <property type="entry name" value="NAD(P)-binding Rossmann-like Domain"/>
    <property type="match status" value="1"/>
</dbReference>
<comment type="subcellular location">
    <subcellularLocation>
        <location evidence="1">Cytoplasm</location>
    </subcellularLocation>
</comment>
<keyword evidence="2" id="KW-0963">Cytoplasm</keyword>
<dbReference type="OMA" id="GFAQECP"/>